<keyword evidence="3" id="KW-1185">Reference proteome</keyword>
<dbReference type="EMBL" id="JAEHNR010000033">
    <property type="protein sequence ID" value="MBL1071914.1"/>
    <property type="molecule type" value="Genomic_DNA"/>
</dbReference>
<gene>
    <name evidence="2" type="ORF">JEM47_05330</name>
</gene>
<sequence length="268" mass="30479">MFINYYKKAWRIAGKLQKHQYARLTTIIWWIIAAGILYIVATYNYADSASSEIIINVIEAIITVPIVCLLTYMNTRFFPWAKIRLPFQGRDKPLLQHVVESGEEAYRNTMKDGPQISGPDINISSGTTEIEDPEDIPTNVPYSDIQNVKAKYGSNAGIYRNTGNGTPINTSETSNVQKKYGTEYGVYSERPTQTREANTFDVGVTWKRESQKDLEARAKGDKWGMELGVLILRLIVAPVMDVMFNMFVWPFSFLIGPLKMRSIVKSER</sequence>
<feature type="transmembrane region" description="Helical" evidence="1">
    <location>
        <begin position="53"/>
        <end position="73"/>
    </location>
</feature>
<evidence type="ECO:0000256" key="1">
    <source>
        <dbReference type="SAM" id="Phobius"/>
    </source>
</evidence>
<feature type="transmembrane region" description="Helical" evidence="1">
    <location>
        <begin position="21"/>
        <end position="41"/>
    </location>
</feature>
<keyword evidence="1" id="KW-0472">Membrane</keyword>
<accession>A0ABS1LV82</accession>
<name>A0ABS1LV82_9LACO</name>
<proteinExistence type="predicted"/>
<comment type="caution">
    <text evidence="2">The sequence shown here is derived from an EMBL/GenBank/DDBJ whole genome shotgun (WGS) entry which is preliminary data.</text>
</comment>
<keyword evidence="1" id="KW-1133">Transmembrane helix</keyword>
<evidence type="ECO:0000313" key="3">
    <source>
        <dbReference type="Proteomes" id="UP000640912"/>
    </source>
</evidence>
<protein>
    <submittedName>
        <fullName evidence="2">Uncharacterized protein</fullName>
    </submittedName>
</protein>
<dbReference type="RefSeq" id="WP_202018077.1">
    <property type="nucleotide sequence ID" value="NZ_JAEHNR010000033.1"/>
</dbReference>
<evidence type="ECO:0000313" key="2">
    <source>
        <dbReference type="EMBL" id="MBL1071914.1"/>
    </source>
</evidence>
<feature type="transmembrane region" description="Helical" evidence="1">
    <location>
        <begin position="227"/>
        <end position="251"/>
    </location>
</feature>
<dbReference type="Proteomes" id="UP000640912">
    <property type="component" value="Unassembled WGS sequence"/>
</dbReference>
<keyword evidence="1" id="KW-0812">Transmembrane</keyword>
<reference evidence="2 3" key="1">
    <citation type="journal article" date="2021" name="Microorganisms">
        <title>Dual Inhibition of Salmonella enterica and Clostridium perfringens by New Probiotic Candidates Isolated from Chicken Intestinal Mucosa.</title>
        <authorList>
            <person name="Lone A."/>
            <person name="Mottawea W."/>
            <person name="Ait Chait Y."/>
            <person name="Hammami R."/>
        </authorList>
    </citation>
    <scope>NUCLEOTIDE SEQUENCE [LARGE SCALE GENOMIC DNA]</scope>
    <source>
        <strain evidence="2 3">A12</strain>
    </source>
</reference>
<organism evidence="2 3">
    <name type="scientific">Lactobacillus kitasatonis</name>
    <dbReference type="NCBI Taxonomy" id="237446"/>
    <lineage>
        <taxon>Bacteria</taxon>
        <taxon>Bacillati</taxon>
        <taxon>Bacillota</taxon>
        <taxon>Bacilli</taxon>
        <taxon>Lactobacillales</taxon>
        <taxon>Lactobacillaceae</taxon>
        <taxon>Lactobacillus</taxon>
    </lineage>
</organism>